<dbReference type="Pfam" id="PF07690">
    <property type="entry name" value="MFS_1"/>
    <property type="match status" value="1"/>
</dbReference>
<keyword evidence="5" id="KW-0046">Antibiotic resistance</keyword>
<evidence type="ECO:0000313" key="9">
    <source>
        <dbReference type="EMBL" id="GFN03672.1"/>
    </source>
</evidence>
<feature type="transmembrane region" description="Helical" evidence="7">
    <location>
        <begin position="99"/>
        <end position="118"/>
    </location>
</feature>
<feature type="transmembrane region" description="Helical" evidence="7">
    <location>
        <begin position="216"/>
        <end position="237"/>
    </location>
</feature>
<feature type="transmembrane region" description="Helical" evidence="7">
    <location>
        <begin position="157"/>
        <end position="179"/>
    </location>
</feature>
<evidence type="ECO:0000313" key="10">
    <source>
        <dbReference type="Proteomes" id="UP000498740"/>
    </source>
</evidence>
<feature type="compositionally biased region" description="Low complexity" evidence="6">
    <location>
        <begin position="815"/>
        <end position="831"/>
    </location>
</feature>
<proteinExistence type="predicted"/>
<name>A0A7J0CME4_STRMI</name>
<evidence type="ECO:0000256" key="3">
    <source>
        <dbReference type="ARBA" id="ARBA00022989"/>
    </source>
</evidence>
<dbReference type="PANTHER" id="PTHR42718:SF42">
    <property type="entry name" value="EXPORT PROTEIN"/>
    <property type="match status" value="1"/>
</dbReference>
<organism evidence="9 10">
    <name type="scientific">Streptomyces microflavus</name>
    <name type="common">Streptomyces lipmanii</name>
    <dbReference type="NCBI Taxonomy" id="1919"/>
    <lineage>
        <taxon>Bacteria</taxon>
        <taxon>Bacillati</taxon>
        <taxon>Actinomycetota</taxon>
        <taxon>Actinomycetes</taxon>
        <taxon>Kitasatosporales</taxon>
        <taxon>Streptomycetaceae</taxon>
        <taxon>Streptomyces</taxon>
    </lineage>
</organism>
<dbReference type="GO" id="GO:0022857">
    <property type="term" value="F:transmembrane transporter activity"/>
    <property type="evidence" value="ECO:0007669"/>
    <property type="project" value="InterPro"/>
</dbReference>
<dbReference type="InterPro" id="IPR011701">
    <property type="entry name" value="MFS"/>
</dbReference>
<dbReference type="CDD" id="cd17321">
    <property type="entry name" value="MFS_MMR_MDR_like"/>
    <property type="match status" value="1"/>
</dbReference>
<dbReference type="GO" id="GO:0005886">
    <property type="term" value="C:plasma membrane"/>
    <property type="evidence" value="ECO:0007669"/>
    <property type="project" value="UniProtKB-SubCell"/>
</dbReference>
<dbReference type="EMBL" id="BLWD01000001">
    <property type="protein sequence ID" value="GFN03672.1"/>
    <property type="molecule type" value="Genomic_DNA"/>
</dbReference>
<evidence type="ECO:0000256" key="4">
    <source>
        <dbReference type="ARBA" id="ARBA00023136"/>
    </source>
</evidence>
<sequence>MRDRQPAEGAFAEPGPGSPDGTGTPGPRQLRMILVAVSVALMAVIASVSGLNVAQTDLAVEFGASQSTVLWIINIYTLALAALLLPLGAIGDRIGRKPMLIAGLIVFGVASVLAGLAPTAGIMLAARVLSGVGAAMIMPITLAVITSTFPEAERGKAIGVWTGVAGGGGVIGMFLSALLVDVASWRWLFVLPVALVGVALALTLRSVPDSREHAGHSFDTVGALTSVVAVTGLIFALQEGPEKGWSAPVTLAALTVGVLAAAAFVARELSRREAALLDVRLFRERRLASGSVTLLVVFGVQAGIAVVLFPFLQAVLGWSGLLSTLALMPMAVLMMLTSGLAPRLAARVGARTTMATGIALGGAGLALMALFVSVGGGYLSILPGMLAMGLGMGLAMTPSTEAITASLPRERQGVASALNDVTREFGTALGVALLGALLSAGYRSAVDDRLSGIPRDAADTAREGVANAVEAAGGAGPHRQALLDAAQRSFVDGWQQAMWAGVAVMAALLLLVLLRGPKGQGPGRGPAPPPSGRPSEQGVQRHRRIGQCLRVMLLTCPDQLLDRLRHVPHVDVHPGQDAAVLEPERDELPLPRVTPDDHLVVGAGRRPAGVFEAQVVLVGEEVRHPVVRHVLAEHRAGGGGTAVEGVGPVLHAQPDAEQRVGDGGDIPGGVDVRVGGAQRGVHGDAAAVRPLGHLQSRGLGEGGARGGADRGEDVVGGVLLAVVGAGGQHHAVLADDLGEAGAEVEADAVGAVQFGEDLAQFGADDLVQRVASDSTTVTSAPYPRAAAATSRPIQPPPAITRWPLSRPRAARTLRSRSAWASRRRWWTPTRSVPGTSRRRGSEPVASSSLS</sequence>
<dbReference type="Gene3D" id="1.20.1720.10">
    <property type="entry name" value="Multidrug resistance protein D"/>
    <property type="match status" value="1"/>
</dbReference>
<keyword evidence="4 7" id="KW-0472">Membrane</keyword>
<feature type="transmembrane region" description="Helical" evidence="7">
    <location>
        <begin position="32"/>
        <end position="49"/>
    </location>
</feature>
<evidence type="ECO:0000259" key="8">
    <source>
        <dbReference type="PROSITE" id="PS50850"/>
    </source>
</evidence>
<evidence type="ECO:0000256" key="5">
    <source>
        <dbReference type="ARBA" id="ARBA00023251"/>
    </source>
</evidence>
<feature type="transmembrane region" description="Helical" evidence="7">
    <location>
        <begin position="249"/>
        <end position="266"/>
    </location>
</feature>
<dbReference type="InterPro" id="IPR020846">
    <property type="entry name" value="MFS_dom"/>
</dbReference>
<comment type="subcellular location">
    <subcellularLocation>
        <location evidence="1">Cell membrane</location>
        <topology evidence="1">Multi-pass membrane protein</topology>
    </subcellularLocation>
</comment>
<feature type="region of interest" description="Disordered" evidence="6">
    <location>
        <begin position="519"/>
        <end position="541"/>
    </location>
</feature>
<dbReference type="PROSITE" id="PS50850">
    <property type="entry name" value="MFS"/>
    <property type="match status" value="1"/>
</dbReference>
<dbReference type="GO" id="GO:0046677">
    <property type="term" value="P:response to antibiotic"/>
    <property type="evidence" value="ECO:0007669"/>
    <property type="project" value="UniProtKB-KW"/>
</dbReference>
<gene>
    <name evidence="9" type="ORF">Smic_22280</name>
</gene>
<evidence type="ECO:0000256" key="6">
    <source>
        <dbReference type="SAM" id="MobiDB-lite"/>
    </source>
</evidence>
<evidence type="ECO:0000256" key="1">
    <source>
        <dbReference type="ARBA" id="ARBA00004651"/>
    </source>
</evidence>
<evidence type="ECO:0000256" key="2">
    <source>
        <dbReference type="ARBA" id="ARBA00022692"/>
    </source>
</evidence>
<comment type="caution">
    <text evidence="9">The sequence shown here is derived from an EMBL/GenBank/DDBJ whole genome shotgun (WGS) entry which is preliminary data.</text>
</comment>
<dbReference type="InterPro" id="IPR036259">
    <property type="entry name" value="MFS_trans_sf"/>
</dbReference>
<feature type="transmembrane region" description="Helical" evidence="7">
    <location>
        <begin position="357"/>
        <end position="379"/>
    </location>
</feature>
<feature type="transmembrane region" description="Helical" evidence="7">
    <location>
        <begin position="69"/>
        <end position="87"/>
    </location>
</feature>
<feature type="transmembrane region" description="Helical" evidence="7">
    <location>
        <begin position="315"/>
        <end position="336"/>
    </location>
</feature>
<keyword evidence="3 7" id="KW-1133">Transmembrane helix</keyword>
<dbReference type="SUPFAM" id="SSF103473">
    <property type="entry name" value="MFS general substrate transporter"/>
    <property type="match status" value="1"/>
</dbReference>
<feature type="region of interest" description="Disordered" evidence="6">
    <location>
        <begin position="781"/>
        <end position="850"/>
    </location>
</feature>
<reference evidence="9 10" key="1">
    <citation type="submission" date="2020-05" db="EMBL/GenBank/DDBJ databases">
        <title>Whole genome shotgun sequence of Streptomyces microflavus NBRC 13062.</title>
        <authorList>
            <person name="Komaki H."/>
            <person name="Tamura T."/>
        </authorList>
    </citation>
    <scope>NUCLEOTIDE SEQUENCE [LARGE SCALE GENOMIC DNA]</scope>
    <source>
        <strain evidence="9 10">NBRC 13062</strain>
    </source>
</reference>
<evidence type="ECO:0000256" key="7">
    <source>
        <dbReference type="SAM" id="Phobius"/>
    </source>
</evidence>
<accession>A0A7J0CME4</accession>
<dbReference type="Proteomes" id="UP000498740">
    <property type="component" value="Unassembled WGS sequence"/>
</dbReference>
<dbReference type="AlphaFoldDB" id="A0A7J0CME4"/>
<feature type="region of interest" description="Disordered" evidence="6">
    <location>
        <begin position="1"/>
        <end position="24"/>
    </location>
</feature>
<keyword evidence="2 7" id="KW-0812">Transmembrane</keyword>
<dbReference type="PANTHER" id="PTHR42718">
    <property type="entry name" value="MAJOR FACILITATOR SUPERFAMILY MULTIDRUG TRANSPORTER MFSC"/>
    <property type="match status" value="1"/>
</dbReference>
<feature type="transmembrane region" description="Helical" evidence="7">
    <location>
        <begin position="124"/>
        <end position="145"/>
    </location>
</feature>
<dbReference type="Gene3D" id="1.20.1250.20">
    <property type="entry name" value="MFS general substrate transporter like domains"/>
    <property type="match status" value="1"/>
</dbReference>
<feature type="domain" description="Major facilitator superfamily (MFS) profile" evidence="8">
    <location>
        <begin position="33"/>
        <end position="518"/>
    </location>
</feature>
<protein>
    <recommendedName>
        <fullName evidence="8">Major facilitator superfamily (MFS) profile domain-containing protein</fullName>
    </recommendedName>
</protein>
<feature type="transmembrane region" description="Helical" evidence="7">
    <location>
        <begin position="287"/>
        <end position="309"/>
    </location>
</feature>
<feature type="transmembrane region" description="Helical" evidence="7">
    <location>
        <begin position="185"/>
        <end position="204"/>
    </location>
</feature>